<protein>
    <recommendedName>
        <fullName evidence="3">Phosphoribosyltransferase domain-containing protein</fullName>
    </recommendedName>
</protein>
<dbReference type="InterPro" id="IPR029057">
    <property type="entry name" value="PRTase-like"/>
</dbReference>
<dbReference type="SUPFAM" id="SSF53271">
    <property type="entry name" value="PRTase-like"/>
    <property type="match status" value="1"/>
</dbReference>
<evidence type="ECO:0000313" key="2">
    <source>
        <dbReference type="Proteomes" id="UP000176834"/>
    </source>
</evidence>
<name>A0A1F8F1I5_9BACT</name>
<accession>A0A1F8F1I5</accession>
<evidence type="ECO:0008006" key="3">
    <source>
        <dbReference type="Google" id="ProtNLM"/>
    </source>
</evidence>
<proteinExistence type="predicted"/>
<evidence type="ECO:0000313" key="1">
    <source>
        <dbReference type="EMBL" id="OGN07004.1"/>
    </source>
</evidence>
<gene>
    <name evidence="1" type="ORF">A3B86_00150</name>
</gene>
<reference evidence="1 2" key="1">
    <citation type="journal article" date="2016" name="Nat. Commun.">
        <title>Thousands of microbial genomes shed light on interconnected biogeochemical processes in an aquifer system.</title>
        <authorList>
            <person name="Anantharaman K."/>
            <person name="Brown C.T."/>
            <person name="Hug L.A."/>
            <person name="Sharon I."/>
            <person name="Castelle C.J."/>
            <person name="Probst A.J."/>
            <person name="Thomas B.C."/>
            <person name="Singh A."/>
            <person name="Wilkins M.J."/>
            <person name="Karaoz U."/>
            <person name="Brodie E.L."/>
            <person name="Williams K.H."/>
            <person name="Hubbard S.S."/>
            <person name="Banfield J.F."/>
        </authorList>
    </citation>
    <scope>NUCLEOTIDE SEQUENCE [LARGE SCALE GENOMIC DNA]</scope>
</reference>
<organism evidence="1 2">
    <name type="scientific">Candidatus Yanofskybacteria bacterium RIFCSPHIGHO2_02_FULL_38_22b</name>
    <dbReference type="NCBI Taxonomy" id="1802673"/>
    <lineage>
        <taxon>Bacteria</taxon>
        <taxon>Candidatus Yanofskyibacteriota</taxon>
    </lineage>
</organism>
<sequence>MSVETPTIEEEKTSGQTEKEVELKEVAELEKPIKKIKDRIERGEYGLIIGDDASGRIPTLILGNFIKKVSEQKGQERPNIIFIPGKLSDFAYDSMGEFKIHLEKWGFREGKRILIVTDTILSGESLEILVKLIKRLGHDCDIATIGLERPISGMVERKLNLGITEIVSGKYKNKNDKKIPHTPQIYKSDYSGVSKSAGDWVSYRPGRFDEEERRQENQHVVNEARENANILVNKLIDWYESRTK</sequence>
<dbReference type="AlphaFoldDB" id="A0A1F8F1I5"/>
<comment type="caution">
    <text evidence="1">The sequence shown here is derived from an EMBL/GenBank/DDBJ whole genome shotgun (WGS) entry which is preliminary data.</text>
</comment>
<dbReference type="EMBL" id="MGJN01000011">
    <property type="protein sequence ID" value="OGN07004.1"/>
    <property type="molecule type" value="Genomic_DNA"/>
</dbReference>
<dbReference type="Proteomes" id="UP000176834">
    <property type="component" value="Unassembled WGS sequence"/>
</dbReference>